<keyword evidence="1" id="KW-0812">Transmembrane</keyword>
<organism evidence="2">
    <name type="scientific">Candidatus Methanophagaceae archaeon ANME-1 ERB6</name>
    <dbReference type="NCBI Taxonomy" id="2759912"/>
    <lineage>
        <taxon>Archaea</taxon>
        <taxon>Methanobacteriati</taxon>
        <taxon>Methanobacteriota</taxon>
        <taxon>Stenosarchaea group</taxon>
        <taxon>Methanomicrobia</taxon>
        <taxon>Candidatus Methanophagales</taxon>
        <taxon>Candidatus Methanophagaceae</taxon>
    </lineage>
</organism>
<evidence type="ECO:0000313" key="2">
    <source>
        <dbReference type="EMBL" id="QNO53539.1"/>
    </source>
</evidence>
<accession>A0A7G9YZV5</accession>
<protein>
    <recommendedName>
        <fullName evidence="3">DUF4190 domain-containing protein</fullName>
    </recommendedName>
</protein>
<keyword evidence="1" id="KW-0472">Membrane</keyword>
<dbReference type="AlphaFoldDB" id="A0A7G9YZV5"/>
<feature type="transmembrane region" description="Helical" evidence="1">
    <location>
        <begin position="54"/>
        <end position="75"/>
    </location>
</feature>
<dbReference type="EMBL" id="MT631545">
    <property type="protein sequence ID" value="QNO53539.1"/>
    <property type="molecule type" value="Genomic_DNA"/>
</dbReference>
<reference evidence="2" key="1">
    <citation type="submission" date="2020-06" db="EMBL/GenBank/DDBJ databases">
        <title>Unique genomic features of the anaerobic methanotrophic archaea.</title>
        <authorList>
            <person name="Chadwick G.L."/>
            <person name="Skennerton C.T."/>
            <person name="Laso-Perez R."/>
            <person name="Leu A.O."/>
            <person name="Speth D.R."/>
            <person name="Yu H."/>
            <person name="Morgan-Lang C."/>
            <person name="Hatzenpichler R."/>
            <person name="Goudeau D."/>
            <person name="Malmstrom R."/>
            <person name="Brazelton W.J."/>
            <person name="Woyke T."/>
            <person name="Hallam S.J."/>
            <person name="Tyson G.W."/>
            <person name="Wegener G."/>
            <person name="Boetius A."/>
            <person name="Orphan V."/>
        </authorList>
    </citation>
    <scope>NUCLEOTIDE SEQUENCE</scope>
</reference>
<keyword evidence="1" id="KW-1133">Transmembrane helix</keyword>
<evidence type="ECO:0000256" key="1">
    <source>
        <dbReference type="SAM" id="Phobius"/>
    </source>
</evidence>
<gene>
    <name evidence="2" type="ORF">LGBLGJPO_00003</name>
</gene>
<sequence length="89" mass="9787">MKPKTKNYLISGILAGILCGMIAVFIHLAVSVLFFLGFIIYALIKGRKEDGWNLFIGGLILGYVLVFVITLIFSISVRMGVSHSVVQIK</sequence>
<evidence type="ECO:0008006" key="3">
    <source>
        <dbReference type="Google" id="ProtNLM"/>
    </source>
</evidence>
<name>A0A7G9YZV5_9EURY</name>
<feature type="transmembrane region" description="Helical" evidence="1">
    <location>
        <begin position="12"/>
        <end position="42"/>
    </location>
</feature>
<proteinExistence type="predicted"/>